<accession>A0ABW3MEK0</accession>
<evidence type="ECO:0000256" key="1">
    <source>
        <dbReference type="SAM" id="MobiDB-lite"/>
    </source>
</evidence>
<dbReference type="EMBL" id="JBHTIS010001401">
    <property type="protein sequence ID" value="MFD1048095.1"/>
    <property type="molecule type" value="Genomic_DNA"/>
</dbReference>
<comment type="caution">
    <text evidence="2">The sequence shown here is derived from an EMBL/GenBank/DDBJ whole genome shotgun (WGS) entry which is preliminary data.</text>
</comment>
<sequence>AEAEEPKPEKPAPARRGKGKKNHPIVPSWEDVLLGVRSNRG</sequence>
<feature type="region of interest" description="Disordered" evidence="1">
    <location>
        <begin position="1"/>
        <end position="26"/>
    </location>
</feature>
<feature type="non-terminal residue" evidence="2">
    <location>
        <position position="1"/>
    </location>
</feature>
<organism evidence="2 3">
    <name type="scientific">Kibdelosporangium lantanae</name>
    <dbReference type="NCBI Taxonomy" id="1497396"/>
    <lineage>
        <taxon>Bacteria</taxon>
        <taxon>Bacillati</taxon>
        <taxon>Actinomycetota</taxon>
        <taxon>Actinomycetes</taxon>
        <taxon>Pseudonocardiales</taxon>
        <taxon>Pseudonocardiaceae</taxon>
        <taxon>Kibdelosporangium</taxon>
    </lineage>
</organism>
<keyword evidence="3" id="KW-1185">Reference proteome</keyword>
<proteinExistence type="predicted"/>
<evidence type="ECO:0000313" key="3">
    <source>
        <dbReference type="Proteomes" id="UP001597045"/>
    </source>
</evidence>
<evidence type="ECO:0000313" key="2">
    <source>
        <dbReference type="EMBL" id="MFD1048095.1"/>
    </source>
</evidence>
<feature type="compositionally biased region" description="Basic residues" evidence="1">
    <location>
        <begin position="13"/>
        <end position="23"/>
    </location>
</feature>
<gene>
    <name evidence="2" type="ORF">ACFQ1S_22420</name>
</gene>
<reference evidence="3" key="1">
    <citation type="journal article" date="2019" name="Int. J. Syst. Evol. Microbiol.">
        <title>The Global Catalogue of Microorganisms (GCM) 10K type strain sequencing project: providing services to taxonomists for standard genome sequencing and annotation.</title>
        <authorList>
            <consortium name="The Broad Institute Genomics Platform"/>
            <consortium name="The Broad Institute Genome Sequencing Center for Infectious Disease"/>
            <person name="Wu L."/>
            <person name="Ma J."/>
        </authorList>
    </citation>
    <scope>NUCLEOTIDE SEQUENCE [LARGE SCALE GENOMIC DNA]</scope>
    <source>
        <strain evidence="3">JCM 31486</strain>
    </source>
</reference>
<name>A0ABW3MEK0_9PSEU</name>
<protein>
    <submittedName>
        <fullName evidence="2">DUF3071 domain-containing protein</fullName>
    </submittedName>
</protein>
<feature type="compositionally biased region" description="Basic and acidic residues" evidence="1">
    <location>
        <begin position="1"/>
        <end position="12"/>
    </location>
</feature>
<dbReference type="Proteomes" id="UP001597045">
    <property type="component" value="Unassembled WGS sequence"/>
</dbReference>